<proteinExistence type="predicted"/>
<dbReference type="EMBL" id="BAEE01000028">
    <property type="protein sequence ID" value="GAB09134.1"/>
    <property type="molecule type" value="Genomic_DNA"/>
</dbReference>
<evidence type="ECO:0000313" key="2">
    <source>
        <dbReference type="Proteomes" id="UP000035088"/>
    </source>
</evidence>
<keyword evidence="2" id="KW-1185">Reference proteome</keyword>
<sequence>MADAFAAIQLEWVRDYPGYRSSRILASVDGTRLYNVIEWADEEAYAHFERVSDTKG</sequence>
<organism evidence="1 2">
    <name type="scientific">Gordonia araii NBRC 100433</name>
    <dbReference type="NCBI Taxonomy" id="1073574"/>
    <lineage>
        <taxon>Bacteria</taxon>
        <taxon>Bacillati</taxon>
        <taxon>Actinomycetota</taxon>
        <taxon>Actinomycetes</taxon>
        <taxon>Mycobacteriales</taxon>
        <taxon>Gordoniaceae</taxon>
        <taxon>Gordonia</taxon>
    </lineage>
</organism>
<dbReference type="RefSeq" id="WP_007321211.1">
    <property type="nucleotide sequence ID" value="NZ_BAEE01000028.1"/>
</dbReference>
<protein>
    <recommendedName>
        <fullName evidence="3">ABM domain-containing protein</fullName>
    </recommendedName>
</protein>
<dbReference type="SUPFAM" id="SSF54909">
    <property type="entry name" value="Dimeric alpha+beta barrel"/>
    <property type="match status" value="1"/>
</dbReference>
<evidence type="ECO:0008006" key="3">
    <source>
        <dbReference type="Google" id="ProtNLM"/>
    </source>
</evidence>
<name>G7GZV9_9ACTN</name>
<accession>G7GZV9</accession>
<dbReference type="InterPro" id="IPR011008">
    <property type="entry name" value="Dimeric_a/b-barrel"/>
</dbReference>
<evidence type="ECO:0000313" key="1">
    <source>
        <dbReference type="EMBL" id="GAB09134.1"/>
    </source>
</evidence>
<reference evidence="1 2" key="1">
    <citation type="submission" date="2011-11" db="EMBL/GenBank/DDBJ databases">
        <title>Whole genome shotgun sequence of Gordonia araii NBRC 100433.</title>
        <authorList>
            <person name="Yoshida Y."/>
            <person name="Hosoyama A."/>
            <person name="Tsuchikane K."/>
            <person name="Katsumata H."/>
            <person name="Yamazaki S."/>
            <person name="Fujita N."/>
        </authorList>
    </citation>
    <scope>NUCLEOTIDE SEQUENCE [LARGE SCALE GENOMIC DNA]</scope>
    <source>
        <strain evidence="1 2">NBRC 100433</strain>
    </source>
</reference>
<dbReference type="STRING" id="1073574.GOARA_028_00450"/>
<comment type="caution">
    <text evidence="1">The sequence shown here is derived from an EMBL/GenBank/DDBJ whole genome shotgun (WGS) entry which is preliminary data.</text>
</comment>
<gene>
    <name evidence="1" type="ORF">GOARA_028_00450</name>
</gene>
<dbReference type="AlphaFoldDB" id="G7GZV9"/>
<dbReference type="Gene3D" id="3.30.70.100">
    <property type="match status" value="1"/>
</dbReference>
<dbReference type="Proteomes" id="UP000035088">
    <property type="component" value="Unassembled WGS sequence"/>
</dbReference>